<dbReference type="CDD" id="cd05466">
    <property type="entry name" value="PBP2_LTTR_substrate"/>
    <property type="match status" value="1"/>
</dbReference>
<keyword evidence="3" id="KW-0238">DNA-binding</keyword>
<feature type="domain" description="HTH lysR-type" evidence="5">
    <location>
        <begin position="1"/>
        <end position="58"/>
    </location>
</feature>
<dbReference type="InterPro" id="IPR036388">
    <property type="entry name" value="WH-like_DNA-bd_sf"/>
</dbReference>
<evidence type="ECO:0000313" key="6">
    <source>
        <dbReference type="EMBL" id="HIX66285.1"/>
    </source>
</evidence>
<dbReference type="PANTHER" id="PTHR30346">
    <property type="entry name" value="TRANSCRIPTIONAL DUAL REGULATOR HCAR-RELATED"/>
    <property type="match status" value="1"/>
</dbReference>
<dbReference type="EMBL" id="DXES01000180">
    <property type="protein sequence ID" value="HIX66285.1"/>
    <property type="molecule type" value="Genomic_DNA"/>
</dbReference>
<dbReference type="PROSITE" id="PS50931">
    <property type="entry name" value="HTH_LYSR"/>
    <property type="match status" value="1"/>
</dbReference>
<dbReference type="Gene3D" id="3.40.190.290">
    <property type="match status" value="1"/>
</dbReference>
<dbReference type="Pfam" id="PF03466">
    <property type="entry name" value="LysR_substrate"/>
    <property type="match status" value="1"/>
</dbReference>
<evidence type="ECO:0000256" key="1">
    <source>
        <dbReference type="ARBA" id="ARBA00009437"/>
    </source>
</evidence>
<evidence type="ECO:0000256" key="3">
    <source>
        <dbReference type="ARBA" id="ARBA00023125"/>
    </source>
</evidence>
<sequence>MTLQELDYFLTICQERSFSAAARKLFITQQGLSKAIANLERELTFPLFVRGRRGVGLTRYGRELYPLALEARQLHQRLDRCVARLQSQHRQLRGGVAMGVLLALAPPALEELRRALAPCQLTLVETTDLACEQGVAQGQLDFGVTVGPVDPGQFDQVPLARRPMYAVIRQDNPLAAVRPVQLSRLAGQQFILASDQFKSYYNFLDYCRAHQFEPQIAATTMDMTVIYDRVVRNGWVGISADMPNSPLDFPGVALVPFPIQEFPWQLDLIFPRGRPRSPQEQLIREAFPRLLR</sequence>
<protein>
    <submittedName>
        <fullName evidence="6">LysR family transcriptional regulator</fullName>
    </submittedName>
</protein>
<organism evidence="6 7">
    <name type="scientific">Candidatus Anaerotruncus excrementipullorum</name>
    <dbReference type="NCBI Taxonomy" id="2838465"/>
    <lineage>
        <taxon>Bacteria</taxon>
        <taxon>Bacillati</taxon>
        <taxon>Bacillota</taxon>
        <taxon>Clostridia</taxon>
        <taxon>Eubacteriales</taxon>
        <taxon>Oscillospiraceae</taxon>
        <taxon>Anaerotruncus</taxon>
    </lineage>
</organism>
<proteinExistence type="inferred from homology"/>
<accession>A0A9D1WT24</accession>
<reference evidence="6" key="1">
    <citation type="journal article" date="2021" name="PeerJ">
        <title>Extensive microbial diversity within the chicken gut microbiome revealed by metagenomics and culture.</title>
        <authorList>
            <person name="Gilroy R."/>
            <person name="Ravi A."/>
            <person name="Getino M."/>
            <person name="Pursley I."/>
            <person name="Horton D.L."/>
            <person name="Alikhan N.F."/>
            <person name="Baker D."/>
            <person name="Gharbi K."/>
            <person name="Hall N."/>
            <person name="Watson M."/>
            <person name="Adriaenssens E.M."/>
            <person name="Foster-Nyarko E."/>
            <person name="Jarju S."/>
            <person name="Secka A."/>
            <person name="Antonio M."/>
            <person name="Oren A."/>
            <person name="Chaudhuri R.R."/>
            <person name="La Ragione R."/>
            <person name="Hildebrand F."/>
            <person name="Pallen M.J."/>
        </authorList>
    </citation>
    <scope>NUCLEOTIDE SEQUENCE</scope>
    <source>
        <strain evidence="6">CHK188-5543</strain>
    </source>
</reference>
<evidence type="ECO:0000256" key="2">
    <source>
        <dbReference type="ARBA" id="ARBA00023015"/>
    </source>
</evidence>
<keyword evidence="2" id="KW-0805">Transcription regulation</keyword>
<evidence type="ECO:0000259" key="5">
    <source>
        <dbReference type="PROSITE" id="PS50931"/>
    </source>
</evidence>
<name>A0A9D1WT24_9FIRM</name>
<comment type="similarity">
    <text evidence="1">Belongs to the LysR transcriptional regulatory family.</text>
</comment>
<dbReference type="InterPro" id="IPR036390">
    <property type="entry name" value="WH_DNA-bd_sf"/>
</dbReference>
<dbReference type="InterPro" id="IPR000847">
    <property type="entry name" value="LysR_HTH_N"/>
</dbReference>
<dbReference type="Pfam" id="PF00126">
    <property type="entry name" value="HTH_1"/>
    <property type="match status" value="1"/>
</dbReference>
<dbReference type="Gene3D" id="1.10.10.10">
    <property type="entry name" value="Winged helix-like DNA-binding domain superfamily/Winged helix DNA-binding domain"/>
    <property type="match status" value="1"/>
</dbReference>
<dbReference type="GO" id="GO:0003677">
    <property type="term" value="F:DNA binding"/>
    <property type="evidence" value="ECO:0007669"/>
    <property type="project" value="UniProtKB-KW"/>
</dbReference>
<dbReference type="PANTHER" id="PTHR30346:SF17">
    <property type="entry name" value="LYSR FAMILY TRANSCRIPTIONAL REGULATOR"/>
    <property type="match status" value="1"/>
</dbReference>
<dbReference type="Proteomes" id="UP000886800">
    <property type="component" value="Unassembled WGS sequence"/>
</dbReference>
<dbReference type="GO" id="GO:0003700">
    <property type="term" value="F:DNA-binding transcription factor activity"/>
    <property type="evidence" value="ECO:0007669"/>
    <property type="project" value="InterPro"/>
</dbReference>
<gene>
    <name evidence="6" type="ORF">H9736_08565</name>
</gene>
<dbReference type="GO" id="GO:0032993">
    <property type="term" value="C:protein-DNA complex"/>
    <property type="evidence" value="ECO:0007669"/>
    <property type="project" value="TreeGrafter"/>
</dbReference>
<dbReference type="AlphaFoldDB" id="A0A9D1WT24"/>
<reference evidence="6" key="2">
    <citation type="submission" date="2021-04" db="EMBL/GenBank/DDBJ databases">
        <authorList>
            <person name="Gilroy R."/>
        </authorList>
    </citation>
    <scope>NUCLEOTIDE SEQUENCE</scope>
    <source>
        <strain evidence="6">CHK188-5543</strain>
    </source>
</reference>
<dbReference type="SUPFAM" id="SSF46785">
    <property type="entry name" value="Winged helix' DNA-binding domain"/>
    <property type="match status" value="1"/>
</dbReference>
<dbReference type="SUPFAM" id="SSF53850">
    <property type="entry name" value="Periplasmic binding protein-like II"/>
    <property type="match status" value="1"/>
</dbReference>
<dbReference type="PRINTS" id="PR00039">
    <property type="entry name" value="HTHLYSR"/>
</dbReference>
<keyword evidence="4" id="KW-0804">Transcription</keyword>
<comment type="caution">
    <text evidence="6">The sequence shown here is derived from an EMBL/GenBank/DDBJ whole genome shotgun (WGS) entry which is preliminary data.</text>
</comment>
<evidence type="ECO:0000256" key="4">
    <source>
        <dbReference type="ARBA" id="ARBA00023163"/>
    </source>
</evidence>
<dbReference type="InterPro" id="IPR005119">
    <property type="entry name" value="LysR_subst-bd"/>
</dbReference>
<evidence type="ECO:0000313" key="7">
    <source>
        <dbReference type="Proteomes" id="UP000886800"/>
    </source>
</evidence>